<feature type="transmembrane region" description="Helical" evidence="9">
    <location>
        <begin position="111"/>
        <end position="133"/>
    </location>
</feature>
<keyword evidence="3 9" id="KW-0812">Transmembrane</keyword>
<evidence type="ECO:0000256" key="8">
    <source>
        <dbReference type="ARBA" id="ARBA00023224"/>
    </source>
</evidence>
<keyword evidence="2" id="KW-1003">Cell membrane</keyword>
<dbReference type="Proteomes" id="UP000694402">
    <property type="component" value="Unassembled WGS sequence"/>
</dbReference>
<feature type="transmembrane region" description="Helical" evidence="9">
    <location>
        <begin position="279"/>
        <end position="301"/>
    </location>
</feature>
<comment type="subcellular location">
    <subcellularLocation>
        <location evidence="1">Cell membrane</location>
        <topology evidence="1">Multi-pass membrane protein</topology>
    </subcellularLocation>
</comment>
<dbReference type="GO" id="GO:0005886">
    <property type="term" value="C:plasma membrane"/>
    <property type="evidence" value="ECO:0007669"/>
    <property type="project" value="UniProtKB-SubCell"/>
</dbReference>
<evidence type="ECO:0000256" key="9">
    <source>
        <dbReference type="SAM" id="Phobius"/>
    </source>
</evidence>
<protein>
    <recommendedName>
        <fullName evidence="10">G-protein coupled receptors family 1 profile domain-containing protein</fullName>
    </recommendedName>
</protein>
<dbReference type="GO" id="GO:0043005">
    <property type="term" value="C:neuron projection"/>
    <property type="evidence" value="ECO:0007669"/>
    <property type="project" value="TreeGrafter"/>
</dbReference>
<organism evidence="11 12">
    <name type="scientific">Oncorhynchus tshawytscha</name>
    <name type="common">Chinook salmon</name>
    <name type="synonym">Salmo tshawytscha</name>
    <dbReference type="NCBI Taxonomy" id="74940"/>
    <lineage>
        <taxon>Eukaryota</taxon>
        <taxon>Metazoa</taxon>
        <taxon>Chordata</taxon>
        <taxon>Craniata</taxon>
        <taxon>Vertebrata</taxon>
        <taxon>Euteleostomi</taxon>
        <taxon>Actinopterygii</taxon>
        <taxon>Neopterygii</taxon>
        <taxon>Teleostei</taxon>
        <taxon>Protacanthopterygii</taxon>
        <taxon>Salmoniformes</taxon>
        <taxon>Salmonidae</taxon>
        <taxon>Salmoninae</taxon>
        <taxon>Oncorhynchus</taxon>
    </lineage>
</organism>
<evidence type="ECO:0000259" key="10">
    <source>
        <dbReference type="PROSITE" id="PS50262"/>
    </source>
</evidence>
<evidence type="ECO:0000256" key="6">
    <source>
        <dbReference type="ARBA" id="ARBA00023136"/>
    </source>
</evidence>
<keyword evidence="8" id="KW-0807">Transducer</keyword>
<feature type="transmembrane region" description="Helical" evidence="9">
    <location>
        <begin position="184"/>
        <end position="209"/>
    </location>
</feature>
<dbReference type="CDD" id="cd15011">
    <property type="entry name" value="7tmA_GPR149"/>
    <property type="match status" value="1"/>
</dbReference>
<feature type="transmembrane region" description="Helical" evidence="9">
    <location>
        <begin position="34"/>
        <end position="59"/>
    </location>
</feature>
<dbReference type="SUPFAM" id="SSF81321">
    <property type="entry name" value="Family A G protein-coupled receptor-like"/>
    <property type="match status" value="1"/>
</dbReference>
<dbReference type="Ensembl" id="ENSOTST00005197284.1">
    <property type="protein sequence ID" value="ENSOTSP00005151839.1"/>
    <property type="gene ID" value="ENSOTSG00005078234.1"/>
</dbReference>
<dbReference type="Gene3D" id="1.20.1070.10">
    <property type="entry name" value="Rhodopsin 7-helix transmembrane proteins"/>
    <property type="match status" value="1"/>
</dbReference>
<evidence type="ECO:0000313" key="12">
    <source>
        <dbReference type="Proteomes" id="UP000694402"/>
    </source>
</evidence>
<reference evidence="11" key="3">
    <citation type="submission" date="2025-09" db="UniProtKB">
        <authorList>
            <consortium name="Ensembl"/>
        </authorList>
    </citation>
    <scope>IDENTIFICATION</scope>
</reference>
<evidence type="ECO:0000256" key="1">
    <source>
        <dbReference type="ARBA" id="ARBA00004651"/>
    </source>
</evidence>
<evidence type="ECO:0000313" key="11">
    <source>
        <dbReference type="Ensembl" id="ENSOTSP00005151839.1"/>
    </source>
</evidence>
<evidence type="ECO:0000256" key="5">
    <source>
        <dbReference type="ARBA" id="ARBA00023040"/>
    </source>
</evidence>
<proteinExistence type="predicted"/>
<dbReference type="GO" id="GO:0007218">
    <property type="term" value="P:neuropeptide signaling pathway"/>
    <property type="evidence" value="ECO:0007669"/>
    <property type="project" value="TreeGrafter"/>
</dbReference>
<sequence>MSSTLSSPSPNNSSLFTASYERTDLTEAQRHKSMLLFGLCVAIAAATFVGGVYSLIFFIQMRWKTILWLIVASMSVDDLLSVIPLSLFMLLQWERDGEGGSVTICTLSGLLYVFQGLSSNMKACLIAAYTFYVTKRERSPRPLSVMWAIAGVWVVSLAVSVLPLCGWGSFTPVSLGCFPESHSFYVLLLFSLYSLCFCGLVLFFVPLTYQLLCSREPQRTFYPSYLDIARDLRGDGSAPLCDLPSFSRDSLDRSFSAYNELDGTISNWESPVFFAQKRFSMILAVVRVVLWMPMMTVVLVRHAVNEHSPSLEAVGTVSFFLTLLAPVVTPVFMLSERWIHLPCGCFINCPRDTEREPTGRIKRPRRFEFNLSFQQGYGIYKLSHATEPHHSLSVEKCSYQNLFNFTENQLAVLDSSGVASLQAELEFMTPRELLLEAEDLNLTDTSSVFEGTERRLSHVECRKMELTDWEWCRSKSERTPRQRSGGGLAIPLCAFQGTVSLHSPTGKTLSLSTYEVSSDGLTISPHAAKKVEVYRSKSVGHEPSVGEMAMGDTNVKIHLEVLEICDNEEAMDSVSIISNISQSSTHARSPSLRYSRKENRFVSCDLGETASYSLLIPNSGNPEVDNININIPDTVEAHRQNSRRQKQETGGYREEIQLLNEAYRKQEEDRED</sequence>
<evidence type="ECO:0000256" key="4">
    <source>
        <dbReference type="ARBA" id="ARBA00022989"/>
    </source>
</evidence>
<keyword evidence="4 9" id="KW-1133">Transmembrane helix</keyword>
<reference evidence="11" key="2">
    <citation type="submission" date="2025-08" db="UniProtKB">
        <authorList>
            <consortium name="Ensembl"/>
        </authorList>
    </citation>
    <scope>IDENTIFICATION</scope>
</reference>
<feature type="transmembrane region" description="Helical" evidence="9">
    <location>
        <begin position="313"/>
        <end position="334"/>
    </location>
</feature>
<keyword evidence="7" id="KW-0675">Receptor</keyword>
<evidence type="ECO:0000256" key="3">
    <source>
        <dbReference type="ARBA" id="ARBA00022692"/>
    </source>
</evidence>
<reference evidence="12" key="1">
    <citation type="journal article" date="2018" name="PLoS ONE">
        <title>Chinook salmon (Oncorhynchus tshawytscha) genome and transcriptome.</title>
        <authorList>
            <person name="Christensen K.A."/>
            <person name="Leong J.S."/>
            <person name="Sakhrani D."/>
            <person name="Biagi C.A."/>
            <person name="Minkley D.R."/>
            <person name="Withler R.E."/>
            <person name="Rondeau E.B."/>
            <person name="Koop B.F."/>
            <person name="Devlin R.H."/>
        </authorList>
    </citation>
    <scope>NUCLEOTIDE SEQUENCE [LARGE SCALE GENOMIC DNA]</scope>
</reference>
<feature type="transmembrane region" description="Helical" evidence="9">
    <location>
        <begin position="145"/>
        <end position="164"/>
    </location>
</feature>
<keyword evidence="6 9" id="KW-0472">Membrane</keyword>
<dbReference type="GO" id="GO:0004930">
    <property type="term" value="F:G protein-coupled receptor activity"/>
    <property type="evidence" value="ECO:0007669"/>
    <property type="project" value="UniProtKB-KW"/>
</dbReference>
<gene>
    <name evidence="11" type="primary">GPR149</name>
</gene>
<dbReference type="PROSITE" id="PS50262">
    <property type="entry name" value="G_PROTEIN_RECEP_F1_2"/>
    <property type="match status" value="1"/>
</dbReference>
<evidence type="ECO:0000256" key="2">
    <source>
        <dbReference type="ARBA" id="ARBA00022475"/>
    </source>
</evidence>
<feature type="transmembrane region" description="Helical" evidence="9">
    <location>
        <begin position="66"/>
        <end position="91"/>
    </location>
</feature>
<dbReference type="PANTHER" id="PTHR24229:SF32">
    <property type="entry name" value="G-PROTEIN COUPLED RECEPTOR 149-RELATED"/>
    <property type="match status" value="1"/>
</dbReference>
<name>A0AAZ3SFH1_ONCTS</name>
<keyword evidence="5" id="KW-0297">G-protein coupled receptor</keyword>
<accession>A0AAZ3SFH1</accession>
<evidence type="ECO:0000256" key="7">
    <source>
        <dbReference type="ARBA" id="ARBA00023170"/>
    </source>
</evidence>
<feature type="domain" description="G-protein coupled receptors family 1 profile" evidence="10">
    <location>
        <begin position="50"/>
        <end position="333"/>
    </location>
</feature>
<dbReference type="GO" id="GO:0042923">
    <property type="term" value="F:neuropeptide binding"/>
    <property type="evidence" value="ECO:0007669"/>
    <property type="project" value="TreeGrafter"/>
</dbReference>
<dbReference type="InterPro" id="IPR017452">
    <property type="entry name" value="GPCR_Rhodpsn_7TM"/>
</dbReference>
<keyword evidence="12" id="KW-1185">Reference proteome</keyword>
<dbReference type="PANTHER" id="PTHR24229">
    <property type="entry name" value="NEUROPEPTIDES RECEPTOR"/>
    <property type="match status" value="1"/>
</dbReference>
<dbReference type="AlphaFoldDB" id="A0AAZ3SFH1"/>
<dbReference type="GeneTree" id="ENSGT00390000003715"/>